<dbReference type="STRING" id="658196.A0A397SPY7"/>
<feature type="region of interest" description="Disordered" evidence="3">
    <location>
        <begin position="838"/>
        <end position="861"/>
    </location>
</feature>
<feature type="compositionally biased region" description="Polar residues" evidence="3">
    <location>
        <begin position="267"/>
        <end position="277"/>
    </location>
</feature>
<sequence>MTQERVNNSYAFVMEDPSKPRKYQLNFQLNDNHQYKEPTHIQSTMDQNIASHQPHNPQHHSLHHNDFPRPASITLPSIKELMQIPQSPVPPPPSLPQSHRILQHQHQQYLQNHHNHNILPQHKSESLTTSTRPHLPPLPETSQNLSNFNYPGPFNTTSRNDNRNERIDSHLQISHHSQQQHSSHSLPQHTHQHPLMSSSSEISSYYQPHSSSYPSQSTNSTQYPVNHKINQIPPSQHHSHYQQPPPLSLHQSSHQPQRSPPRQIQQVHPQQMQTSQRMSHHNQPHHHHIIHQPLHHLQAQPQQQVQQGYHHSSSLPPPPPSSHHPHVFSNNNEIGSQHDHQPSAASVAATSRVPYNYYSQSQGYSNPPIISSAPSHVSSSHNRNVQLTEYPTVRDATLTSEQQHHQYQHHQQQQQQQQNGISGHMQQQYPPPQHLQHPQVQQQQQSMYMHQQQQQQHQQPQVSHLQVPQPNISRPLTPPQLNLPPQQPQQIQNQFSSENRETSPFHLVPPPHHHSGSNSSVSTRSSSPAPSTPIASNNLPFSPNGGVPVNNLVHNNNMDKPLEQNVSVKKKGRSKPPKPILPAGPIPNQQPISSNQSLPTNTSNDPLVIVQYPNPSNNNNNNNNNNYNNNNNNNATKAPPVSRSRKNSISNVPASISKRGRKAKDTSSSTKVAEEVYNVNNNISSGSISVPENNEKNAAQNRKREYSSSNDNQNSKRYKKGEELLVVQDNDDVMEDATHNEKEEESNMDIDDDERKEEAKLLLSLKDNNNTTTVENTVAIGKPGMESTVSKDIKIKEEYIVNKVVTPIIEPIITSNNVDIKLEPVDQVVTKKVKEMSIKEEEKQSYTHEKKAASNSPKKLNDIVKSEIPEKNNIPSTRVFTNKVQDKKERNKIASIESDSDSDLAMDDGSDDDVVDQNKKPENNFSIDGNAQWNSDDMETEEEVEEEIEIFPVSSLNHDSTVEIGNYKQNNVNSSLNVTNHQKSNDDVKETNSTINPNSSNKKSSRPESPISSCFTTTNSGILSRKASTSSSISRKGSTSSNGSNKEKDNVIFGSPIEAPISSPIPSPPLVKTAADSGNSTTTTNGNTNSKQRPCPPRRRSTMRDDEKLELNAIEWEKNIEIPHSIWVETLRVFEIVKHSKEMKNRQPHRKRNHILASILFILCRQNGLPRTFVEICNAASIRKQEIGTYYRLMLKVFESNGLGDGSNGTVDSAEYLKRWCQNLKLPSHILSAAIHVYRQASELNITTGKCPVSVGAASIWLSIHSWNEIRISTYSHTHTDDAALIKVEHKDVATAAGVVNATLVGCFKNLLKFKESLLPEGFLKEARERSPFYLKPNSTGCANNNSENDTYGRLPSSLDNVKSYGSPKSDNCENGKLTGETTTVELKAESISKPVKNEPIPVVLNSPTKSQVKIERSETNTQLLKSPVKEIETSTNVDKVQVKNERFSPVLKSPPRVTKTIPEIEPGQEDADDELEEGELREDDDDMMMD</sequence>
<keyword evidence="1" id="KW-0805">Transcription regulation</keyword>
<feature type="compositionally biased region" description="Low complexity" evidence="3">
    <location>
        <begin position="295"/>
        <end position="314"/>
    </location>
</feature>
<feature type="compositionally biased region" description="Low complexity" evidence="3">
    <location>
        <begin position="617"/>
        <end position="634"/>
    </location>
</feature>
<feature type="domain" description="Transcription factor TFIIB cyclin-like" evidence="4">
    <location>
        <begin position="1210"/>
        <end position="1291"/>
    </location>
</feature>
<feature type="compositionally biased region" description="Pro residues" evidence="3">
    <location>
        <begin position="476"/>
        <end position="487"/>
    </location>
</feature>
<dbReference type="GO" id="GO:0070897">
    <property type="term" value="P:transcription preinitiation complex assembly"/>
    <property type="evidence" value="ECO:0007669"/>
    <property type="project" value="InterPro"/>
</dbReference>
<comment type="caution">
    <text evidence="5">The sequence shown here is derived from an EMBL/GenBank/DDBJ whole genome shotgun (WGS) entry which is preliminary data.</text>
</comment>
<feature type="compositionally biased region" description="Low complexity" evidence="3">
    <location>
        <begin position="170"/>
        <end position="223"/>
    </location>
</feature>
<protein>
    <recommendedName>
        <fullName evidence="4">Transcription factor TFIIB cyclin-like domain-containing protein</fullName>
    </recommendedName>
</protein>
<feature type="compositionally biased region" description="Low complexity" evidence="3">
    <location>
        <begin position="248"/>
        <end position="266"/>
    </location>
</feature>
<keyword evidence="2" id="KW-0804">Transcription</keyword>
<dbReference type="InterPro" id="IPR036915">
    <property type="entry name" value="Cyclin-like_sf"/>
</dbReference>
<feature type="domain" description="Transcription factor TFIIB cyclin-like" evidence="4">
    <location>
        <begin position="1134"/>
        <end position="1196"/>
    </location>
</feature>
<keyword evidence="6" id="KW-1185">Reference proteome</keyword>
<name>A0A397SPY7_9GLOM</name>
<feature type="compositionally biased region" description="Basic and acidic residues" evidence="3">
    <location>
        <begin position="838"/>
        <end position="852"/>
    </location>
</feature>
<feature type="compositionally biased region" description="Low complexity" evidence="3">
    <location>
        <begin position="678"/>
        <end position="690"/>
    </location>
</feature>
<dbReference type="GO" id="GO:0005634">
    <property type="term" value="C:nucleus"/>
    <property type="evidence" value="ECO:0007669"/>
    <property type="project" value="TreeGrafter"/>
</dbReference>
<feature type="region of interest" description="Disordered" evidence="3">
    <location>
        <begin position="1338"/>
        <end position="1379"/>
    </location>
</feature>
<feature type="compositionally biased region" description="Polar residues" evidence="3">
    <location>
        <begin position="589"/>
        <end position="605"/>
    </location>
</feature>
<dbReference type="EMBL" id="QKYT01000294">
    <property type="protein sequence ID" value="RIA87762.1"/>
    <property type="molecule type" value="Genomic_DNA"/>
</dbReference>
<feature type="region of interest" description="Disordered" evidence="3">
    <location>
        <begin position="972"/>
        <end position="1104"/>
    </location>
</feature>
<dbReference type="Pfam" id="PF00382">
    <property type="entry name" value="TFIIB"/>
    <property type="match status" value="2"/>
</dbReference>
<feature type="compositionally biased region" description="Polar residues" evidence="3">
    <location>
        <begin position="1338"/>
        <end position="1350"/>
    </location>
</feature>
<feature type="compositionally biased region" description="Basic residues" evidence="3">
    <location>
        <begin position="278"/>
        <end position="294"/>
    </location>
</feature>
<dbReference type="Gene3D" id="1.10.472.10">
    <property type="entry name" value="Cyclin-like"/>
    <property type="match status" value="2"/>
</dbReference>
<accession>A0A397SPY7</accession>
<feature type="region of interest" description="Disordered" evidence="3">
    <location>
        <begin position="885"/>
        <end position="943"/>
    </location>
</feature>
<evidence type="ECO:0000256" key="1">
    <source>
        <dbReference type="ARBA" id="ARBA00023015"/>
    </source>
</evidence>
<feature type="region of interest" description="Disordered" evidence="3">
    <location>
        <begin position="1444"/>
        <end position="1491"/>
    </location>
</feature>
<dbReference type="PANTHER" id="PTHR11618:SF13">
    <property type="entry name" value="TRANSCRIPTION INITIATION FACTOR IIB"/>
    <property type="match status" value="1"/>
</dbReference>
<feature type="compositionally biased region" description="Low complexity" evidence="3">
    <location>
        <begin position="991"/>
        <end position="1002"/>
    </location>
</feature>
<dbReference type="GO" id="GO:0016251">
    <property type="term" value="F:RNA polymerase II general transcription initiation factor activity"/>
    <property type="evidence" value="ECO:0007669"/>
    <property type="project" value="TreeGrafter"/>
</dbReference>
<dbReference type="PANTHER" id="PTHR11618">
    <property type="entry name" value="TRANSCRIPTION INITIATION FACTOR IIB-RELATED"/>
    <property type="match status" value="1"/>
</dbReference>
<dbReference type="InterPro" id="IPR000812">
    <property type="entry name" value="TFIIB"/>
</dbReference>
<evidence type="ECO:0000313" key="6">
    <source>
        <dbReference type="Proteomes" id="UP000265703"/>
    </source>
</evidence>
<feature type="compositionally biased region" description="Low complexity" evidence="3">
    <location>
        <begin position="1077"/>
        <end position="1090"/>
    </location>
</feature>
<dbReference type="PRINTS" id="PR00685">
    <property type="entry name" value="TIFACTORIIB"/>
</dbReference>
<dbReference type="InterPro" id="IPR013150">
    <property type="entry name" value="TFIIB_cyclin"/>
</dbReference>
<feature type="compositionally biased region" description="Polar residues" evidence="3">
    <location>
        <begin position="972"/>
        <end position="982"/>
    </location>
</feature>
<dbReference type="OrthoDB" id="25790at2759"/>
<dbReference type="GO" id="GO:0097550">
    <property type="term" value="C:transcription preinitiation complex"/>
    <property type="evidence" value="ECO:0007669"/>
    <property type="project" value="TreeGrafter"/>
</dbReference>
<reference evidence="5 6" key="1">
    <citation type="submission" date="2018-06" db="EMBL/GenBank/DDBJ databases">
        <title>Comparative genomics reveals the genomic features of Rhizophagus irregularis, R. cerebriforme, R. diaphanum and Gigaspora rosea, and their symbiotic lifestyle signature.</title>
        <authorList>
            <person name="Morin E."/>
            <person name="San Clemente H."/>
            <person name="Chen E.C.H."/>
            <person name="De La Providencia I."/>
            <person name="Hainaut M."/>
            <person name="Kuo A."/>
            <person name="Kohler A."/>
            <person name="Murat C."/>
            <person name="Tang N."/>
            <person name="Roy S."/>
            <person name="Loubradou J."/>
            <person name="Henrissat B."/>
            <person name="Grigoriev I.V."/>
            <person name="Corradi N."/>
            <person name="Roux C."/>
            <person name="Martin F.M."/>
        </authorList>
    </citation>
    <scope>NUCLEOTIDE SEQUENCE [LARGE SCALE GENOMIC DNA]</scope>
    <source>
        <strain evidence="5 6">DAOM 227022</strain>
    </source>
</reference>
<evidence type="ECO:0000259" key="4">
    <source>
        <dbReference type="Pfam" id="PF00382"/>
    </source>
</evidence>
<feature type="compositionally biased region" description="Polar residues" evidence="3">
    <location>
        <begin position="140"/>
        <end position="159"/>
    </location>
</feature>
<dbReference type="Proteomes" id="UP000265703">
    <property type="component" value="Unassembled WGS sequence"/>
</dbReference>
<proteinExistence type="predicted"/>
<dbReference type="SUPFAM" id="SSF47954">
    <property type="entry name" value="Cyclin-like"/>
    <property type="match status" value="2"/>
</dbReference>
<feature type="compositionally biased region" description="Acidic residues" evidence="3">
    <location>
        <begin position="1467"/>
        <end position="1491"/>
    </location>
</feature>
<feature type="compositionally biased region" description="Basic and acidic residues" evidence="3">
    <location>
        <begin position="160"/>
        <end position="169"/>
    </location>
</feature>
<gene>
    <name evidence="5" type="ORF">C1645_776563</name>
</gene>
<feature type="compositionally biased region" description="Low complexity" evidence="3">
    <location>
        <begin position="409"/>
        <end position="470"/>
    </location>
</feature>
<feature type="compositionally biased region" description="Polar residues" evidence="3">
    <location>
        <begin position="923"/>
        <end position="935"/>
    </location>
</feature>
<evidence type="ECO:0000313" key="5">
    <source>
        <dbReference type="EMBL" id="RIA87762.1"/>
    </source>
</evidence>
<feature type="region of interest" description="Disordered" evidence="3">
    <location>
        <begin position="399"/>
        <end position="720"/>
    </location>
</feature>
<dbReference type="GO" id="GO:0006367">
    <property type="term" value="P:transcription initiation at RNA polymerase II promoter"/>
    <property type="evidence" value="ECO:0007669"/>
    <property type="project" value="TreeGrafter"/>
</dbReference>
<feature type="compositionally biased region" description="Acidic residues" evidence="3">
    <location>
        <begin position="898"/>
        <end position="915"/>
    </location>
</feature>
<feature type="region of interest" description="Disordered" evidence="3">
    <location>
        <begin position="123"/>
        <end position="348"/>
    </location>
</feature>
<feature type="compositionally biased region" description="Polar residues" evidence="3">
    <location>
        <begin position="1010"/>
        <end position="1022"/>
    </location>
</feature>
<evidence type="ECO:0000256" key="3">
    <source>
        <dbReference type="SAM" id="MobiDB-lite"/>
    </source>
</evidence>
<dbReference type="GO" id="GO:0017025">
    <property type="term" value="F:TBP-class protein binding"/>
    <property type="evidence" value="ECO:0007669"/>
    <property type="project" value="InterPro"/>
</dbReference>
<evidence type="ECO:0000256" key="2">
    <source>
        <dbReference type="ARBA" id="ARBA00023163"/>
    </source>
</evidence>
<feature type="compositionally biased region" description="Low complexity" evidence="3">
    <location>
        <begin position="516"/>
        <end position="537"/>
    </location>
</feature>
<feature type="compositionally biased region" description="Low complexity" evidence="3">
    <location>
        <begin position="1024"/>
        <end position="1044"/>
    </location>
</feature>
<organism evidence="5 6">
    <name type="scientific">Glomus cerebriforme</name>
    <dbReference type="NCBI Taxonomy" id="658196"/>
    <lineage>
        <taxon>Eukaryota</taxon>
        <taxon>Fungi</taxon>
        <taxon>Fungi incertae sedis</taxon>
        <taxon>Mucoromycota</taxon>
        <taxon>Glomeromycotina</taxon>
        <taxon>Glomeromycetes</taxon>
        <taxon>Glomerales</taxon>
        <taxon>Glomeraceae</taxon>
        <taxon>Glomus</taxon>
    </lineage>
</organism>